<keyword evidence="4" id="KW-1185">Reference proteome</keyword>
<feature type="compositionally biased region" description="Pro residues" evidence="1">
    <location>
        <begin position="876"/>
        <end position="893"/>
    </location>
</feature>
<feature type="compositionally biased region" description="Basic and acidic residues" evidence="1">
    <location>
        <begin position="736"/>
        <end position="791"/>
    </location>
</feature>
<gene>
    <name evidence="3" type="ORF">HYH03_016895</name>
</gene>
<feature type="compositionally biased region" description="Pro residues" evidence="1">
    <location>
        <begin position="1327"/>
        <end position="1337"/>
    </location>
</feature>
<feature type="compositionally biased region" description="Gly residues" evidence="1">
    <location>
        <begin position="458"/>
        <end position="468"/>
    </location>
</feature>
<feature type="region of interest" description="Disordered" evidence="1">
    <location>
        <begin position="1317"/>
        <end position="1343"/>
    </location>
</feature>
<accession>A0A835XNN6</accession>
<protein>
    <recommendedName>
        <fullName evidence="2">Protein kinase domain-containing protein</fullName>
    </recommendedName>
</protein>
<dbReference type="Gene3D" id="1.10.510.10">
    <property type="entry name" value="Transferase(Phosphotransferase) domain 1"/>
    <property type="match status" value="1"/>
</dbReference>
<dbReference type="Proteomes" id="UP000612055">
    <property type="component" value="Unassembled WGS sequence"/>
</dbReference>
<feature type="region of interest" description="Disordered" evidence="1">
    <location>
        <begin position="506"/>
        <end position="556"/>
    </location>
</feature>
<feature type="region of interest" description="Disordered" evidence="1">
    <location>
        <begin position="449"/>
        <end position="468"/>
    </location>
</feature>
<name>A0A835XNN6_9CHLO</name>
<dbReference type="Pfam" id="PF00069">
    <property type="entry name" value="Pkinase"/>
    <property type="match status" value="1"/>
</dbReference>
<comment type="caution">
    <text evidence="3">The sequence shown here is derived from an EMBL/GenBank/DDBJ whole genome shotgun (WGS) entry which is preliminary data.</text>
</comment>
<evidence type="ECO:0000313" key="4">
    <source>
        <dbReference type="Proteomes" id="UP000612055"/>
    </source>
</evidence>
<dbReference type="Gene3D" id="3.30.200.20">
    <property type="entry name" value="Phosphorylase Kinase, domain 1"/>
    <property type="match status" value="1"/>
</dbReference>
<sequence>MLYDERMYGKPLPRPTSNLFIRLTSNISLDTAAWAAAYPVLTRPNTTMSGDCSPGADVTGLDFGGAVSLMLLKGGADLQLLCLELVNLGSDTSNLPRGLLTGAVWAVDADTREGSRLVIQDCTIVLTQDEFRWQSYYMAQVLGNTATGSDVTSIVPTFLGSMTSSELRWTHVSTPHTLWLNCRITGVPRVFPITIPNSFIMSYLGLSMYITALRAVRTCSELLDAVQTADVARPAVVLAANVSLASCWPAEGVSLGPAAPRGTAPPTLFIMGLPDRTTTLDLAGKSDAFILDPSVTVSLRYLTLLGMGTHEAHSVNVEDAADTAIALATGLGWAFHFPRRGQQVLLEVVTVVLPHVELQQYGSIIARESAAVLPYFKQLQFYIQSSSDASMQLLAKAGAAPSSPQLAQPGELLISFRALLLPGLRGSQVNLTSMPGYYPGWSAAMYAAPPGNDNQTESGGGGSSAGGGGSSGWSSWQIGVLAAGLVTAGACLTAGFVYAQRLRMRRDGSSGGGRRSGSHWGASKRRGGDVEAGGDGAGGGGGGLGDGGSGVGADGERGVLERRPLYDSFDDPAFELDLLKGGKPSPEDVSEILARVNAEAAEFNIEMTEICGSGSYGVVYGGRWHGLTVAIKCMVFTNSAPHLLAAEAARQQCIKEAAFCCTMHHPNVVATHHFYLKSTQRTCMFDEVLQACQSTSSSEDDANSLYGKPNRRMNLTRALKAAMASAGGAGNNNNDNNKEAGNKEISSRDDKEKEKEGSKKLFASDKEGSKKLHASDKDSKRLQASDKDGSRRLHASPCRASGGGPAAPAAATASAAAPAVAAAAAEAAQGPTISVSAAATAGDEAQAPQTAGDASVAGPSTEAPAPSGGDGAPTAPLTPPVPAAQPPPPPPAGPRVLKFAGGDLPPVKKKKRDRIFYTKLDVTDWRLYLVQEYCDGGTLRQAVDEGRLFRHGGEERGRAMEAAAASAEEAARDADAAGKASAGALETVPEGQPGAEQDTASAALRTYVIETGGFKPAAGPAHLEDFVYDKEADESDSFVVDFAGQLAAARAAAAAVPPSGGRAHPPRAALRSMVTAESTNLLATATTNLTDADPDGESNIFGTTEDTILTVAPPMLAAAAGGGALSATAAAEPTAVVTSGENALNTSEAINGTSAPLPVVVPPVGFPAPVAAAAAAAGAQEAAIAAAGAVAAAAAGGINASALPSDLHMVVNTALGVASGVAYLHSRSILHGDLSANNVLLQTTRLPQMPVVAKVSDFGLSRRLEQGQSQLKNVRHGTPYYQAPEVAEKGTSTLAADVYSLGVLLWELYHGPPPWRRSRKQRLENNPKPPPPPPPPADSHTPSDAVLAGLRAAAAAARLPGGSVETARAAALAAHEAGGWDDPNYLLHAFDVLSIAPHCPERFGRLIRACMHPDPADRPTARAVVKALLRIERNMAAAAANAAAAASASRLVSASSMMSGPPMGAVMALNRPQPRSTTGGPLDAALLLEDYDAAAQAVAAAVRTVTERPAAAGGSASAGAAAKALAEGDNDALIAVGLEPRLFKKATNGLGSGPGGGAGSSRFKPPLLGAAGSTATISSSTLAGAAAALSSAAMTVPVERQSSGVPGAAAGGGRSPQAVSLAAAGAEAPAAAEADGSAAAAAAQAAAIRRSKEEMVATLE</sequence>
<reference evidence="3" key="1">
    <citation type="journal article" date="2020" name="bioRxiv">
        <title>Comparative genomics of Chlamydomonas.</title>
        <authorList>
            <person name="Craig R.J."/>
            <person name="Hasan A.R."/>
            <person name="Ness R.W."/>
            <person name="Keightley P.D."/>
        </authorList>
    </citation>
    <scope>NUCLEOTIDE SEQUENCE</scope>
    <source>
        <strain evidence="3">CCAP 11/70</strain>
    </source>
</reference>
<dbReference type="OrthoDB" id="540525at2759"/>
<feature type="compositionally biased region" description="Low complexity" evidence="1">
    <location>
        <begin position="795"/>
        <end position="809"/>
    </location>
</feature>
<evidence type="ECO:0000256" key="1">
    <source>
        <dbReference type="SAM" id="MobiDB-lite"/>
    </source>
</evidence>
<dbReference type="InterPro" id="IPR000719">
    <property type="entry name" value="Prot_kinase_dom"/>
</dbReference>
<dbReference type="GO" id="GO:0004674">
    <property type="term" value="F:protein serine/threonine kinase activity"/>
    <property type="evidence" value="ECO:0007669"/>
    <property type="project" value="TreeGrafter"/>
</dbReference>
<dbReference type="EMBL" id="JAEHOE010000153">
    <property type="protein sequence ID" value="KAG2484250.1"/>
    <property type="molecule type" value="Genomic_DNA"/>
</dbReference>
<feature type="domain" description="Protein kinase" evidence="2">
    <location>
        <begin position="971"/>
        <end position="1431"/>
    </location>
</feature>
<feature type="region of interest" description="Disordered" evidence="1">
    <location>
        <begin position="722"/>
        <end position="809"/>
    </location>
</feature>
<dbReference type="GO" id="GO:0005524">
    <property type="term" value="F:ATP binding"/>
    <property type="evidence" value="ECO:0007669"/>
    <property type="project" value="InterPro"/>
</dbReference>
<proteinExistence type="predicted"/>
<organism evidence="3 4">
    <name type="scientific">Edaphochlamys debaryana</name>
    <dbReference type="NCBI Taxonomy" id="47281"/>
    <lineage>
        <taxon>Eukaryota</taxon>
        <taxon>Viridiplantae</taxon>
        <taxon>Chlorophyta</taxon>
        <taxon>core chlorophytes</taxon>
        <taxon>Chlorophyceae</taxon>
        <taxon>CS clade</taxon>
        <taxon>Chlamydomonadales</taxon>
        <taxon>Chlamydomonadales incertae sedis</taxon>
        <taxon>Edaphochlamys</taxon>
    </lineage>
</organism>
<dbReference type="InterPro" id="IPR011009">
    <property type="entry name" value="Kinase-like_dom_sf"/>
</dbReference>
<dbReference type="PANTHER" id="PTHR44329:SF214">
    <property type="entry name" value="PROTEIN KINASE DOMAIN-CONTAINING PROTEIN"/>
    <property type="match status" value="1"/>
</dbReference>
<feature type="region of interest" description="Disordered" evidence="1">
    <location>
        <begin position="840"/>
        <end position="904"/>
    </location>
</feature>
<dbReference type="InterPro" id="IPR051681">
    <property type="entry name" value="Ser/Thr_Kinases-Pseudokinases"/>
</dbReference>
<dbReference type="InterPro" id="IPR008266">
    <property type="entry name" value="Tyr_kinase_AS"/>
</dbReference>
<dbReference type="PANTHER" id="PTHR44329">
    <property type="entry name" value="SERINE/THREONINE-PROTEIN KINASE TNNI3K-RELATED"/>
    <property type="match status" value="1"/>
</dbReference>
<feature type="compositionally biased region" description="Gly residues" evidence="1">
    <location>
        <begin position="530"/>
        <end position="553"/>
    </location>
</feature>
<evidence type="ECO:0000259" key="2">
    <source>
        <dbReference type="PROSITE" id="PS50011"/>
    </source>
</evidence>
<feature type="region of interest" description="Disordered" evidence="1">
    <location>
        <begin position="975"/>
        <end position="997"/>
    </location>
</feature>
<feature type="compositionally biased region" description="Low complexity" evidence="1">
    <location>
        <begin position="722"/>
        <end position="735"/>
    </location>
</feature>
<evidence type="ECO:0000313" key="3">
    <source>
        <dbReference type="EMBL" id="KAG2484250.1"/>
    </source>
</evidence>
<dbReference type="SUPFAM" id="SSF56112">
    <property type="entry name" value="Protein kinase-like (PK-like)"/>
    <property type="match status" value="1"/>
</dbReference>
<dbReference type="PROSITE" id="PS00109">
    <property type="entry name" value="PROTEIN_KINASE_TYR"/>
    <property type="match status" value="1"/>
</dbReference>
<dbReference type="PROSITE" id="PS50011">
    <property type="entry name" value="PROTEIN_KINASE_DOM"/>
    <property type="match status" value="1"/>
</dbReference>